<organism evidence="1 2">
    <name type="scientific">Vibrio harveyi</name>
    <name type="common">Beneckea harveyi</name>
    <dbReference type="NCBI Taxonomy" id="669"/>
    <lineage>
        <taxon>Bacteria</taxon>
        <taxon>Pseudomonadati</taxon>
        <taxon>Pseudomonadota</taxon>
        <taxon>Gammaproteobacteria</taxon>
        <taxon>Vibrionales</taxon>
        <taxon>Vibrionaceae</taxon>
        <taxon>Vibrio</taxon>
    </lineage>
</organism>
<feature type="non-terminal residue" evidence="1">
    <location>
        <position position="1"/>
    </location>
</feature>
<proteinExistence type="predicted"/>
<gene>
    <name evidence="1" type="ORF">VCHENC02_4267B</name>
</gene>
<dbReference type="AlphaFoldDB" id="A0A454CUA3"/>
<keyword evidence="1" id="KW-0378">Hydrolase</keyword>
<sequence length="56" mass="6118">YLGALLPPNFSLKDKELFKGTYEEVPIGWLSFAGFIKCIRRSIKLGAIVASGCPSD</sequence>
<protein>
    <submittedName>
        <fullName evidence="1">Amidohydrolase family protein</fullName>
    </submittedName>
</protein>
<dbReference type="Proteomes" id="UP000008367">
    <property type="component" value="Unassembled WGS sequence"/>
</dbReference>
<name>A0A454CUA3_VIBHA</name>
<accession>A0A454CUA3</accession>
<dbReference type="EMBL" id="AJSR01001854">
    <property type="protein sequence ID" value="EKM29961.1"/>
    <property type="molecule type" value="Genomic_DNA"/>
</dbReference>
<comment type="caution">
    <text evidence="1">The sequence shown here is derived from an EMBL/GenBank/DDBJ whole genome shotgun (WGS) entry which is preliminary data.</text>
</comment>
<reference evidence="1 2" key="1">
    <citation type="submission" date="2012-10" db="EMBL/GenBank/DDBJ databases">
        <title>Genome sequence of Vibrio Cholerae HENC-02.</title>
        <authorList>
            <person name="Eppinger M."/>
            <person name="Hasan N.A."/>
            <person name="Sengamalay N."/>
            <person name="Hine E."/>
            <person name="Su Q."/>
            <person name="Daugherty S.C."/>
            <person name="Young S."/>
            <person name="Sadzewicz L."/>
            <person name="Tallon L."/>
            <person name="Cebula T.A."/>
            <person name="Ravel J."/>
            <person name="Colwell R.R."/>
        </authorList>
    </citation>
    <scope>NUCLEOTIDE SEQUENCE [LARGE SCALE GENOMIC DNA]</scope>
    <source>
        <strain evidence="1 2">HENC-02</strain>
    </source>
</reference>
<dbReference type="GO" id="GO:0016787">
    <property type="term" value="F:hydrolase activity"/>
    <property type="evidence" value="ECO:0007669"/>
    <property type="project" value="UniProtKB-KW"/>
</dbReference>
<evidence type="ECO:0000313" key="2">
    <source>
        <dbReference type="Proteomes" id="UP000008367"/>
    </source>
</evidence>
<evidence type="ECO:0000313" key="1">
    <source>
        <dbReference type="EMBL" id="EKM29961.1"/>
    </source>
</evidence>